<dbReference type="Pfam" id="PF05402">
    <property type="entry name" value="PqqD"/>
    <property type="match status" value="1"/>
</dbReference>
<organism evidence="1 2">
    <name type="scientific">Pelagicoccus mobilis</name>
    <dbReference type="NCBI Taxonomy" id="415221"/>
    <lineage>
        <taxon>Bacteria</taxon>
        <taxon>Pseudomonadati</taxon>
        <taxon>Verrucomicrobiota</taxon>
        <taxon>Opitutia</taxon>
        <taxon>Puniceicoccales</taxon>
        <taxon>Pelagicoccaceae</taxon>
        <taxon>Pelagicoccus</taxon>
    </lineage>
</organism>
<dbReference type="RefSeq" id="WP_200353874.1">
    <property type="nucleotide sequence ID" value="NZ_JAENIL010000003.1"/>
</dbReference>
<evidence type="ECO:0000313" key="1">
    <source>
        <dbReference type="EMBL" id="MBK1875655.1"/>
    </source>
</evidence>
<dbReference type="Proteomes" id="UP000617628">
    <property type="component" value="Unassembled WGS sequence"/>
</dbReference>
<dbReference type="AlphaFoldDB" id="A0A934RUH7"/>
<accession>A0A934RUH7</accession>
<evidence type="ECO:0000313" key="2">
    <source>
        <dbReference type="Proteomes" id="UP000617628"/>
    </source>
</evidence>
<dbReference type="InterPro" id="IPR008792">
    <property type="entry name" value="PQQD"/>
</dbReference>
<dbReference type="EMBL" id="JAENIL010000003">
    <property type="protein sequence ID" value="MBK1875655.1"/>
    <property type="molecule type" value="Genomic_DNA"/>
</dbReference>
<name>A0A934RUH7_9BACT</name>
<keyword evidence="2" id="KW-1185">Reference proteome</keyword>
<proteinExistence type="predicted"/>
<comment type="caution">
    <text evidence="1">The sequence shown here is derived from an EMBL/GenBank/DDBJ whole genome shotgun (WGS) entry which is preliminary data.</text>
</comment>
<dbReference type="InterPro" id="IPR041881">
    <property type="entry name" value="PqqD_sf"/>
</dbReference>
<dbReference type="Gene3D" id="1.10.10.1150">
    <property type="entry name" value="Coenzyme PQQ synthesis protein D (PqqD)"/>
    <property type="match status" value="1"/>
</dbReference>
<gene>
    <name evidence="1" type="ORF">JIN87_02185</name>
</gene>
<reference evidence="1" key="1">
    <citation type="submission" date="2021-01" db="EMBL/GenBank/DDBJ databases">
        <title>Modified the classification status of verrucomicrobia.</title>
        <authorList>
            <person name="Feng X."/>
        </authorList>
    </citation>
    <scope>NUCLEOTIDE SEQUENCE</scope>
    <source>
        <strain evidence="1">KCTC 13126</strain>
    </source>
</reference>
<sequence length="97" mass="10804">MKIDKSCIVSQSSEQLSCELDGEVVSMSIAEGSYFGINGVGSEIWRRIKSPRRVDELCQELVSKFEVSPEQCEADVLEFLEELRGSGLLTLSEEETL</sequence>
<protein>
    <submittedName>
        <fullName evidence="1">PqqD family protein</fullName>
    </submittedName>
</protein>